<evidence type="ECO:0000259" key="3">
    <source>
        <dbReference type="Pfam" id="PF00534"/>
    </source>
</evidence>
<organism evidence="4 5">
    <name type="scientific">Diacronema lutheri</name>
    <name type="common">Unicellular marine alga</name>
    <name type="synonym">Monochrysis lutheri</name>
    <dbReference type="NCBI Taxonomy" id="2081491"/>
    <lineage>
        <taxon>Eukaryota</taxon>
        <taxon>Haptista</taxon>
        <taxon>Haptophyta</taxon>
        <taxon>Pavlovophyceae</taxon>
        <taxon>Pavlovales</taxon>
        <taxon>Pavlovaceae</taxon>
        <taxon>Diacronema</taxon>
    </lineage>
</organism>
<dbReference type="GO" id="GO:0016757">
    <property type="term" value="F:glycosyltransferase activity"/>
    <property type="evidence" value="ECO:0007669"/>
    <property type="project" value="UniProtKB-KW"/>
</dbReference>
<protein>
    <recommendedName>
        <fullName evidence="3">Glycosyl transferase family 1 domain-containing protein</fullName>
    </recommendedName>
</protein>
<dbReference type="SUPFAM" id="SSF53756">
    <property type="entry name" value="UDP-Glycosyltransferase/glycogen phosphorylase"/>
    <property type="match status" value="1"/>
</dbReference>
<dbReference type="CDD" id="cd03801">
    <property type="entry name" value="GT4_PimA-like"/>
    <property type="match status" value="1"/>
</dbReference>
<dbReference type="AlphaFoldDB" id="A0A8J5XKJ6"/>
<dbReference type="Gene3D" id="3.40.50.2000">
    <property type="entry name" value="Glycogen Phosphorylase B"/>
    <property type="match status" value="2"/>
</dbReference>
<comment type="caution">
    <text evidence="4">The sequence shown here is derived from an EMBL/GenBank/DDBJ whole genome shotgun (WGS) entry which is preliminary data.</text>
</comment>
<name>A0A8J5XKJ6_DIALT</name>
<sequence>MFAAVALSLLVVPASAGALFGRNVTVAMVANEFMDARIGRMGGFGFSTAMVGEIFRRRTELGVSVLFVFAEPTARTAGRFTTDETIVHDWPLINMITTKVTANRTKRSASWASAYLRAAHVDLFLLVDWRDDYARALAALPRTPVILWARDPRTQQQRANIEGIRMPGRSQQPGGLRTPSARGAVNVFRALGPSKVAIGMTWGAALGDRIDEAYAISSSSNRVRAFELPNSIPFCSSANDERTYKLPGEESASPRVVFLARLDPYKRPWLLVDLARMFPSVRFAVLGQSHFRGSGSFTPPPGSSVPNLEFLGHVQGREQKEAMLRSAWFVVNLSAHEGVAVSWLEALACRTPILAMVNPGGLVSSFGMFTGEFPGDGTDGLGALKAGFERLLANRTLRAELGAAGRRHVRATHTEELFLRSFRNIAVHIGVSPKKSDSSEPV</sequence>
<evidence type="ECO:0000313" key="5">
    <source>
        <dbReference type="Proteomes" id="UP000751190"/>
    </source>
</evidence>
<dbReference type="InterPro" id="IPR001296">
    <property type="entry name" value="Glyco_trans_1"/>
</dbReference>
<keyword evidence="2" id="KW-0732">Signal</keyword>
<accession>A0A8J5XKJ6</accession>
<dbReference type="Proteomes" id="UP000751190">
    <property type="component" value="Unassembled WGS sequence"/>
</dbReference>
<keyword evidence="5" id="KW-1185">Reference proteome</keyword>
<feature type="signal peptide" evidence="2">
    <location>
        <begin position="1"/>
        <end position="16"/>
    </location>
</feature>
<keyword evidence="1" id="KW-0328">Glycosyltransferase</keyword>
<dbReference type="EMBL" id="JAGTXO010000001">
    <property type="protein sequence ID" value="KAG8471026.1"/>
    <property type="molecule type" value="Genomic_DNA"/>
</dbReference>
<keyword evidence="1" id="KW-0808">Transferase</keyword>
<feature type="domain" description="Glycosyl transferase family 1" evidence="3">
    <location>
        <begin position="252"/>
        <end position="407"/>
    </location>
</feature>
<feature type="chain" id="PRO_5035148115" description="Glycosyl transferase family 1 domain-containing protein" evidence="2">
    <location>
        <begin position="17"/>
        <end position="442"/>
    </location>
</feature>
<evidence type="ECO:0000256" key="1">
    <source>
        <dbReference type="ARBA" id="ARBA00022676"/>
    </source>
</evidence>
<reference evidence="4" key="1">
    <citation type="submission" date="2021-05" db="EMBL/GenBank/DDBJ databases">
        <title>The genome of the haptophyte Pavlova lutheri (Diacronema luteri, Pavlovales) - a model for lipid biosynthesis in eukaryotic algae.</title>
        <authorList>
            <person name="Hulatt C.J."/>
            <person name="Posewitz M.C."/>
        </authorList>
    </citation>
    <scope>NUCLEOTIDE SEQUENCE</scope>
    <source>
        <strain evidence="4">NIVA-4/92</strain>
    </source>
</reference>
<dbReference type="PANTHER" id="PTHR12526">
    <property type="entry name" value="GLYCOSYLTRANSFERASE"/>
    <property type="match status" value="1"/>
</dbReference>
<dbReference type="PANTHER" id="PTHR12526:SF630">
    <property type="entry name" value="GLYCOSYLTRANSFERASE"/>
    <property type="match status" value="1"/>
</dbReference>
<evidence type="ECO:0000313" key="4">
    <source>
        <dbReference type="EMBL" id="KAG8471026.1"/>
    </source>
</evidence>
<proteinExistence type="predicted"/>
<gene>
    <name evidence="4" type="ORF">KFE25_009447</name>
</gene>
<evidence type="ECO:0000256" key="2">
    <source>
        <dbReference type="SAM" id="SignalP"/>
    </source>
</evidence>
<dbReference type="Pfam" id="PF00534">
    <property type="entry name" value="Glycos_transf_1"/>
    <property type="match status" value="1"/>
</dbReference>